<feature type="transmembrane region" description="Helical" evidence="6">
    <location>
        <begin position="103"/>
        <end position="120"/>
    </location>
</feature>
<dbReference type="InterPro" id="IPR050475">
    <property type="entry name" value="Prenyltransferase_related"/>
</dbReference>
<evidence type="ECO:0000313" key="8">
    <source>
        <dbReference type="EMBL" id="WDE01000.1"/>
    </source>
</evidence>
<feature type="signal peptide" evidence="7">
    <location>
        <begin position="1"/>
        <end position="16"/>
    </location>
</feature>
<dbReference type="GO" id="GO:0016020">
    <property type="term" value="C:membrane"/>
    <property type="evidence" value="ECO:0007669"/>
    <property type="project" value="UniProtKB-SubCell"/>
</dbReference>
<evidence type="ECO:0000256" key="4">
    <source>
        <dbReference type="ARBA" id="ARBA00022989"/>
    </source>
</evidence>
<dbReference type="AlphaFoldDB" id="A0AAE9YTL9"/>
<comment type="subcellular location">
    <subcellularLocation>
        <location evidence="1">Membrane</location>
        <topology evidence="1">Multi-pass membrane protein</topology>
    </subcellularLocation>
</comment>
<keyword evidence="9" id="KW-1185">Reference proteome</keyword>
<dbReference type="EMBL" id="CP059735">
    <property type="protein sequence ID" value="WDE01000.1"/>
    <property type="molecule type" value="Genomic_DNA"/>
</dbReference>
<feature type="chain" id="PRO_5042126678" evidence="7">
    <location>
        <begin position="17"/>
        <end position="274"/>
    </location>
</feature>
<reference evidence="8 9" key="1">
    <citation type="journal article" date="2015" name="Genome Announc.">
        <title>Draft Genome Sequences of Marine Isolates of Thalassomonas viridans and Thalassomonas actiniarum.</title>
        <authorList>
            <person name="Olonade I."/>
            <person name="van Zyl L.J."/>
            <person name="Trindade M."/>
        </authorList>
    </citation>
    <scope>NUCLEOTIDE SEQUENCE [LARGE SCALE GENOMIC DNA]</scope>
    <source>
        <strain evidence="8 9">A5K-106</strain>
    </source>
</reference>
<dbReference type="Gene3D" id="1.20.120.1780">
    <property type="entry name" value="UbiA prenyltransferase"/>
    <property type="match status" value="1"/>
</dbReference>
<evidence type="ECO:0000256" key="5">
    <source>
        <dbReference type="ARBA" id="ARBA00023136"/>
    </source>
</evidence>
<evidence type="ECO:0000256" key="6">
    <source>
        <dbReference type="SAM" id="Phobius"/>
    </source>
</evidence>
<sequence>MTALLSLLRLRTSSFAALISCASYVNSTNEFLLRIFIILFITAFLVTSFGFVINDYIDREKDLVGRYDKAIPLKKVSPRNALILASCLLGFFMFTTYQLPSEAQELTLLITILLVAYSFINNQYGIASNILVAVLCVLIMLLGVESGTGHIPIELIGAMISVFFFIFGREILLDITDKLSDSSTGKSSLCLSYGDNTAIVISMSSVAIAMISALLTGIIGESMLYILISSLGANVITGVLVIKVLTQSKSGVVSFINYSFMPFTMIILSIFLAV</sequence>
<dbReference type="PANTHER" id="PTHR42723:SF1">
    <property type="entry name" value="CHLOROPHYLL SYNTHASE, CHLOROPLASTIC"/>
    <property type="match status" value="1"/>
</dbReference>
<dbReference type="InterPro" id="IPR044878">
    <property type="entry name" value="UbiA_sf"/>
</dbReference>
<keyword evidence="3 6" id="KW-0812">Transmembrane</keyword>
<feature type="transmembrane region" description="Helical" evidence="6">
    <location>
        <begin position="156"/>
        <end position="176"/>
    </location>
</feature>
<name>A0AAE9YTL9_9GAMM</name>
<dbReference type="InterPro" id="IPR000537">
    <property type="entry name" value="UbiA_prenyltransferase"/>
</dbReference>
<reference evidence="8 9" key="2">
    <citation type="journal article" date="2022" name="Mar. Drugs">
        <title>Bioassay-Guided Fractionation Leads to the Detection of Cholic Acid Generated by the Rare Thalassomonas sp.</title>
        <authorList>
            <person name="Pheiffer F."/>
            <person name="Schneider Y.K."/>
            <person name="Hansen E.H."/>
            <person name="Andersen J.H."/>
            <person name="Isaksson J."/>
            <person name="Busche T."/>
            <person name="R C."/>
            <person name="Kalinowski J."/>
            <person name="Zyl L.V."/>
            <person name="Trindade M."/>
        </authorList>
    </citation>
    <scope>NUCLEOTIDE SEQUENCE [LARGE SCALE GENOMIC DNA]</scope>
    <source>
        <strain evidence="8 9">A5K-106</strain>
    </source>
</reference>
<protein>
    <submittedName>
        <fullName evidence="8">UbiA family prenyltransferase</fullName>
    </submittedName>
</protein>
<evidence type="ECO:0000256" key="3">
    <source>
        <dbReference type="ARBA" id="ARBA00022692"/>
    </source>
</evidence>
<evidence type="ECO:0000256" key="7">
    <source>
        <dbReference type="SAM" id="SignalP"/>
    </source>
</evidence>
<feature type="transmembrane region" description="Helical" evidence="6">
    <location>
        <begin position="78"/>
        <end position="97"/>
    </location>
</feature>
<dbReference type="Pfam" id="PF01040">
    <property type="entry name" value="UbiA"/>
    <property type="match status" value="1"/>
</dbReference>
<dbReference type="KEGG" id="tact:SG35_010410"/>
<gene>
    <name evidence="8" type="ORF">SG35_010410</name>
</gene>
<evidence type="ECO:0000313" key="9">
    <source>
        <dbReference type="Proteomes" id="UP000032568"/>
    </source>
</evidence>
<accession>A0AAE9YTL9</accession>
<dbReference type="GO" id="GO:0016765">
    <property type="term" value="F:transferase activity, transferring alkyl or aryl (other than methyl) groups"/>
    <property type="evidence" value="ECO:0007669"/>
    <property type="project" value="InterPro"/>
</dbReference>
<organism evidence="8 9">
    <name type="scientific">Thalassomonas actiniarum</name>
    <dbReference type="NCBI Taxonomy" id="485447"/>
    <lineage>
        <taxon>Bacteria</taxon>
        <taxon>Pseudomonadati</taxon>
        <taxon>Pseudomonadota</taxon>
        <taxon>Gammaproteobacteria</taxon>
        <taxon>Alteromonadales</taxon>
        <taxon>Colwelliaceae</taxon>
        <taxon>Thalassomonas</taxon>
    </lineage>
</organism>
<dbReference type="Gene3D" id="1.10.357.140">
    <property type="entry name" value="UbiA prenyltransferase"/>
    <property type="match status" value="1"/>
</dbReference>
<feature type="transmembrane region" description="Helical" evidence="6">
    <location>
        <begin position="31"/>
        <end position="57"/>
    </location>
</feature>
<proteinExistence type="predicted"/>
<evidence type="ECO:0000256" key="2">
    <source>
        <dbReference type="ARBA" id="ARBA00022475"/>
    </source>
</evidence>
<feature type="transmembrane region" description="Helical" evidence="6">
    <location>
        <begin position="252"/>
        <end position="273"/>
    </location>
</feature>
<dbReference type="RefSeq" id="WP_084693030.1">
    <property type="nucleotide sequence ID" value="NZ_CP059735.1"/>
</dbReference>
<dbReference type="PANTHER" id="PTHR42723">
    <property type="entry name" value="CHLOROPHYLL SYNTHASE"/>
    <property type="match status" value="1"/>
</dbReference>
<keyword evidence="2" id="KW-1003">Cell membrane</keyword>
<evidence type="ECO:0000256" key="1">
    <source>
        <dbReference type="ARBA" id="ARBA00004141"/>
    </source>
</evidence>
<dbReference type="Proteomes" id="UP000032568">
    <property type="component" value="Chromosome"/>
</dbReference>
<feature type="transmembrane region" description="Helical" evidence="6">
    <location>
        <begin position="127"/>
        <end position="144"/>
    </location>
</feature>
<feature type="transmembrane region" description="Helical" evidence="6">
    <location>
        <begin position="197"/>
        <end position="219"/>
    </location>
</feature>
<keyword evidence="4 6" id="KW-1133">Transmembrane helix</keyword>
<feature type="transmembrane region" description="Helical" evidence="6">
    <location>
        <begin position="225"/>
        <end position="245"/>
    </location>
</feature>
<keyword evidence="5 6" id="KW-0472">Membrane</keyword>
<keyword evidence="7" id="KW-0732">Signal</keyword>